<sequence length="588" mass="62918">MGHRGLRGVHHDRDAVGHRASHRRACHGIRSLVRVDGLDLGGKEGRRRARRRLLSAVGCGPRRRAAGRDRSTLMSPVHAPRRSRFAGRQLSFGRLALSMAVVVTLGLGATAAALVPTLPPAVAGADAAHRWFAPYYDVTLESGDELSRSTMDDAPGGLVLAFVVAAGDDDCTPTWGRTYTLDDAAQRFQLDRRVERMQREGRPLAVSFGGALNTELASACATVDALATAYRTVLDRYGIDTVDLDIEGDALDDAAATARRAAAIAQLQKQRSAEGTSLQVWLTLPVAPDGLTAQGSAQVSAMLDGGVEIAGVNAMTMDFNADDHAASTSSLAISALDATARQVTDLWDAHGRTLPPGGAWALLGATPMIGQSDIEREVFTLDDARALADYATAQGIARMSMWSLNRDRTCGSNYPLVHRVSPLCSGVDQAGVSFAGILADGHTGTPSGEPLTPHDGPIVPDDAATSPFPLWTSQSFYSAGVFVVWRGSVYVSKWWNEDGPQPDDPSLDAAASAWTYVGPVLSSDRPFTLPQLPEGTYPEWSATGLYNQGDRVLYDGSGYEARWWSQGQRPDRSVLDHDYSPWKLLDGS</sequence>
<evidence type="ECO:0000256" key="3">
    <source>
        <dbReference type="SAM" id="Phobius"/>
    </source>
</evidence>
<dbReference type="Proteomes" id="UP000233276">
    <property type="component" value="Chromosome"/>
</dbReference>
<feature type="region of interest" description="Disordered" evidence="2">
    <location>
        <begin position="1"/>
        <end position="21"/>
    </location>
</feature>
<evidence type="ECO:0000256" key="1">
    <source>
        <dbReference type="ARBA" id="ARBA00022801"/>
    </source>
</evidence>
<organism evidence="5 6">
    <name type="scientific">Microbacterium hominis</name>
    <dbReference type="NCBI Taxonomy" id="162426"/>
    <lineage>
        <taxon>Bacteria</taxon>
        <taxon>Bacillati</taxon>
        <taxon>Actinomycetota</taxon>
        <taxon>Actinomycetes</taxon>
        <taxon>Micrococcales</taxon>
        <taxon>Microbacteriaceae</taxon>
        <taxon>Microbacterium</taxon>
    </lineage>
</organism>
<evidence type="ECO:0000313" key="5">
    <source>
        <dbReference type="EMBL" id="AUG30802.1"/>
    </source>
</evidence>
<evidence type="ECO:0000259" key="4">
    <source>
        <dbReference type="PROSITE" id="PS51910"/>
    </source>
</evidence>
<dbReference type="SUPFAM" id="SSF51445">
    <property type="entry name" value="(Trans)glycosidases"/>
    <property type="match status" value="1"/>
</dbReference>
<dbReference type="GO" id="GO:0004553">
    <property type="term" value="F:hydrolase activity, hydrolyzing O-glycosyl compounds"/>
    <property type="evidence" value="ECO:0007669"/>
    <property type="project" value="InterPro"/>
</dbReference>
<dbReference type="GO" id="GO:0030246">
    <property type="term" value="F:carbohydrate binding"/>
    <property type="evidence" value="ECO:0007669"/>
    <property type="project" value="InterPro"/>
</dbReference>
<dbReference type="EMBL" id="CP025299">
    <property type="protein sequence ID" value="AUG30802.1"/>
    <property type="molecule type" value="Genomic_DNA"/>
</dbReference>
<keyword evidence="3" id="KW-1133">Transmembrane helix</keyword>
<protein>
    <submittedName>
        <fullName evidence="5">Glycosyl hydrolase family 18</fullName>
    </submittedName>
</protein>
<gene>
    <name evidence="5" type="ORF">CXR34_15900</name>
</gene>
<dbReference type="InterPro" id="IPR017853">
    <property type="entry name" value="GH"/>
</dbReference>
<dbReference type="PROSITE" id="PS51910">
    <property type="entry name" value="GH18_2"/>
    <property type="match status" value="1"/>
</dbReference>
<dbReference type="CDD" id="cd12215">
    <property type="entry name" value="ChiC_BD"/>
    <property type="match status" value="1"/>
</dbReference>
<dbReference type="AlphaFoldDB" id="A0A2K9DD14"/>
<dbReference type="CDD" id="cd06543">
    <property type="entry name" value="GH18_PF-ChiA-like"/>
    <property type="match status" value="1"/>
</dbReference>
<dbReference type="InterPro" id="IPR036573">
    <property type="entry name" value="CBM_sf_5/12"/>
</dbReference>
<reference evidence="5 6" key="1">
    <citation type="submission" date="2017-12" db="EMBL/GenBank/DDBJ databases">
        <title>Isolation and characterization of estrogens degradatiion strain Microbacterium hominis SJTG1.</title>
        <authorList>
            <person name="Xiong W."/>
            <person name="Yin C."/>
            <person name="Zheng D."/>
            <person name="Liang R."/>
        </authorList>
    </citation>
    <scope>NUCLEOTIDE SEQUENCE [LARGE SCALE GENOMIC DNA]</scope>
    <source>
        <strain evidence="5 6">SJTG1</strain>
    </source>
</reference>
<feature type="transmembrane region" description="Helical" evidence="3">
    <location>
        <begin position="92"/>
        <end position="115"/>
    </location>
</feature>
<proteinExistence type="predicted"/>
<dbReference type="InterPro" id="IPR001223">
    <property type="entry name" value="Glyco_hydro18_cat"/>
</dbReference>
<dbReference type="Gene3D" id="2.10.10.20">
    <property type="entry name" value="Carbohydrate-binding module superfamily 5/12"/>
    <property type="match status" value="2"/>
</dbReference>
<dbReference type="SUPFAM" id="SSF51055">
    <property type="entry name" value="Carbohydrate binding domain"/>
    <property type="match status" value="2"/>
</dbReference>
<dbReference type="SMART" id="SM00495">
    <property type="entry name" value="ChtBD3"/>
    <property type="match status" value="2"/>
</dbReference>
<evidence type="ECO:0000313" key="6">
    <source>
        <dbReference type="Proteomes" id="UP000233276"/>
    </source>
</evidence>
<keyword evidence="3" id="KW-0812">Transmembrane</keyword>
<dbReference type="GO" id="GO:0005576">
    <property type="term" value="C:extracellular region"/>
    <property type="evidence" value="ECO:0007669"/>
    <property type="project" value="InterPro"/>
</dbReference>
<dbReference type="InterPro" id="IPR052750">
    <property type="entry name" value="GH18_Chitinase"/>
</dbReference>
<keyword evidence="3" id="KW-0472">Membrane</keyword>
<dbReference type="KEGG" id="mhos:CXR34_15900"/>
<dbReference type="PANTHER" id="PTHR42976:SF1">
    <property type="entry name" value="GH18 DOMAIN-CONTAINING PROTEIN-RELATED"/>
    <property type="match status" value="1"/>
</dbReference>
<keyword evidence="1 5" id="KW-0378">Hydrolase</keyword>
<dbReference type="Pfam" id="PF02839">
    <property type="entry name" value="CBM_5_12"/>
    <property type="match status" value="1"/>
</dbReference>
<dbReference type="GO" id="GO:0005975">
    <property type="term" value="P:carbohydrate metabolic process"/>
    <property type="evidence" value="ECO:0007669"/>
    <property type="project" value="InterPro"/>
</dbReference>
<name>A0A2K9DD14_9MICO</name>
<accession>A0A2K9DD14</accession>
<dbReference type="PANTHER" id="PTHR42976">
    <property type="entry name" value="BIFUNCTIONAL CHITINASE/LYSOZYME-RELATED"/>
    <property type="match status" value="1"/>
</dbReference>
<evidence type="ECO:0000256" key="2">
    <source>
        <dbReference type="SAM" id="MobiDB-lite"/>
    </source>
</evidence>
<dbReference type="InterPro" id="IPR003610">
    <property type="entry name" value="CBM5/12"/>
</dbReference>
<feature type="domain" description="GH18" evidence="4">
    <location>
        <begin position="130"/>
        <end position="427"/>
    </location>
</feature>
<dbReference type="Gene3D" id="3.20.20.80">
    <property type="entry name" value="Glycosidases"/>
    <property type="match status" value="1"/>
</dbReference>